<dbReference type="InterPro" id="IPR002474">
    <property type="entry name" value="CarbamoylP_synth_ssu_N"/>
</dbReference>
<dbReference type="GO" id="GO:0004359">
    <property type="term" value="F:glutaminase activity"/>
    <property type="evidence" value="ECO:0007669"/>
    <property type="project" value="RHEA"/>
</dbReference>
<gene>
    <name evidence="11" type="primary">carA</name>
    <name evidence="13" type="ORF">SAMN04487824_10819</name>
</gene>
<feature type="binding site" evidence="11">
    <location>
        <position position="55"/>
    </location>
    <ligand>
        <name>L-glutamine</name>
        <dbReference type="ChEBI" id="CHEBI:58359"/>
    </ligand>
</feature>
<dbReference type="InterPro" id="IPR029062">
    <property type="entry name" value="Class_I_gatase-like"/>
</dbReference>
<keyword evidence="6 11" id="KW-0067">ATP-binding</keyword>
<protein>
    <recommendedName>
        <fullName evidence="11">Carbamoyl phosphate synthase small chain</fullName>
        <ecNumber evidence="11">6.3.5.5</ecNumber>
    </recommendedName>
    <alternativeName>
        <fullName evidence="11">Carbamoyl phosphate synthetase glutamine chain</fullName>
    </alternativeName>
</protein>
<keyword evidence="5 11" id="KW-0547">Nucleotide-binding</keyword>
<dbReference type="Gene3D" id="3.40.50.880">
    <property type="match status" value="1"/>
</dbReference>
<feature type="active site" description="Nucleophile" evidence="11">
    <location>
        <position position="266"/>
    </location>
</feature>
<dbReference type="Pfam" id="PF00988">
    <property type="entry name" value="CPSase_sm_chain"/>
    <property type="match status" value="1"/>
</dbReference>
<dbReference type="Pfam" id="PF00117">
    <property type="entry name" value="GATase"/>
    <property type="match status" value="2"/>
</dbReference>
<evidence type="ECO:0000256" key="5">
    <source>
        <dbReference type="ARBA" id="ARBA00022741"/>
    </source>
</evidence>
<dbReference type="InterPro" id="IPR006274">
    <property type="entry name" value="CarbamoylP_synth_ssu"/>
</dbReference>
<accession>A0A1G6KGD8</accession>
<feature type="active site" evidence="11">
    <location>
        <position position="386"/>
    </location>
</feature>
<evidence type="ECO:0000256" key="9">
    <source>
        <dbReference type="ARBA" id="ARBA00048816"/>
    </source>
</evidence>
<dbReference type="EMBL" id="FMZL01000008">
    <property type="protein sequence ID" value="SDC30139.1"/>
    <property type="molecule type" value="Genomic_DNA"/>
</dbReference>
<evidence type="ECO:0000313" key="13">
    <source>
        <dbReference type="EMBL" id="SDC30139.1"/>
    </source>
</evidence>
<comment type="similarity">
    <text evidence="3 11">Belongs to the CarA family.</text>
</comment>
<dbReference type="PROSITE" id="PS51273">
    <property type="entry name" value="GATASE_TYPE_1"/>
    <property type="match status" value="1"/>
</dbReference>
<dbReference type="SMART" id="SM01097">
    <property type="entry name" value="CPSase_sm_chain"/>
    <property type="match status" value="1"/>
</dbReference>
<evidence type="ECO:0000256" key="8">
    <source>
        <dbReference type="ARBA" id="ARBA00022975"/>
    </source>
</evidence>
<feature type="binding site" evidence="11">
    <location>
        <position position="270"/>
    </location>
    <ligand>
        <name>L-glutamine</name>
        <dbReference type="ChEBI" id="CHEBI:58359"/>
    </ligand>
</feature>
<evidence type="ECO:0000256" key="6">
    <source>
        <dbReference type="ARBA" id="ARBA00022840"/>
    </source>
</evidence>
<name>A0A1G6KGD8_9ACTN</name>
<feature type="active site" evidence="11">
    <location>
        <position position="384"/>
    </location>
</feature>
<keyword evidence="4 11" id="KW-0436">Ligase</keyword>
<keyword evidence="7 11" id="KW-0315">Glutamine amidotransferase</keyword>
<comment type="function">
    <text evidence="11">Small subunit of the glutamine-dependent carbamoyl phosphate synthetase (CPSase). CPSase catalyzes the formation of carbamoyl phosphate from the ammonia moiety of glutamine, carbonate, and phosphate donated by ATP, constituting the first step of 2 biosynthetic pathways, one leading to arginine and/or urea and the other to pyrimidine nucleotides. The small subunit (glutamine amidotransferase) binds and cleaves glutamine to supply the large subunit with the substrate ammonia.</text>
</comment>
<organism evidence="13 14">
    <name type="scientific">Parafannyhessea umbonata</name>
    <dbReference type="NCBI Taxonomy" id="604330"/>
    <lineage>
        <taxon>Bacteria</taxon>
        <taxon>Bacillati</taxon>
        <taxon>Actinomycetota</taxon>
        <taxon>Coriobacteriia</taxon>
        <taxon>Coriobacteriales</taxon>
        <taxon>Atopobiaceae</taxon>
        <taxon>Parafannyhessea</taxon>
    </lineage>
</organism>
<evidence type="ECO:0000313" key="14">
    <source>
        <dbReference type="Proteomes" id="UP000198528"/>
    </source>
</evidence>
<keyword evidence="8 11" id="KW-0665">Pyrimidine biosynthesis</keyword>
<dbReference type="GO" id="GO:0004088">
    <property type="term" value="F:carbamoyl-phosphate synthase (glutamine-hydrolyzing) activity"/>
    <property type="evidence" value="ECO:0007669"/>
    <property type="project" value="UniProtKB-UniRule"/>
</dbReference>
<reference evidence="14" key="1">
    <citation type="submission" date="2016-10" db="EMBL/GenBank/DDBJ databases">
        <authorList>
            <person name="Varghese N."/>
            <person name="Submissions S."/>
        </authorList>
    </citation>
    <scope>NUCLEOTIDE SEQUENCE [LARGE SCALE GENOMIC DNA]</scope>
    <source>
        <strain evidence="14">DSM 22619</strain>
    </source>
</reference>
<evidence type="ECO:0000259" key="12">
    <source>
        <dbReference type="SMART" id="SM01097"/>
    </source>
</evidence>
<dbReference type="GO" id="GO:0006541">
    <property type="term" value="P:glutamine metabolic process"/>
    <property type="evidence" value="ECO:0007669"/>
    <property type="project" value="InterPro"/>
</dbReference>
<comment type="catalytic activity">
    <reaction evidence="9 11">
        <text>hydrogencarbonate + L-glutamine + 2 ATP + H2O = carbamoyl phosphate + L-glutamate + 2 ADP + phosphate + 2 H(+)</text>
        <dbReference type="Rhea" id="RHEA:18633"/>
        <dbReference type="ChEBI" id="CHEBI:15377"/>
        <dbReference type="ChEBI" id="CHEBI:15378"/>
        <dbReference type="ChEBI" id="CHEBI:17544"/>
        <dbReference type="ChEBI" id="CHEBI:29985"/>
        <dbReference type="ChEBI" id="CHEBI:30616"/>
        <dbReference type="ChEBI" id="CHEBI:43474"/>
        <dbReference type="ChEBI" id="CHEBI:58228"/>
        <dbReference type="ChEBI" id="CHEBI:58359"/>
        <dbReference type="ChEBI" id="CHEBI:456216"/>
        <dbReference type="EC" id="6.3.5.5"/>
    </reaction>
</comment>
<dbReference type="FunFam" id="3.50.30.20:FF:000001">
    <property type="entry name" value="Carbamoyl-phosphate synthase small chain"/>
    <property type="match status" value="1"/>
</dbReference>
<dbReference type="STRING" id="604330.SAMN04489857_1042"/>
<evidence type="ECO:0000256" key="1">
    <source>
        <dbReference type="ARBA" id="ARBA00004812"/>
    </source>
</evidence>
<dbReference type="Gene3D" id="3.50.30.20">
    <property type="entry name" value="Carbamoyl-phosphate synthase small subunit, N-terminal domain"/>
    <property type="match status" value="1"/>
</dbReference>
<evidence type="ECO:0000256" key="7">
    <source>
        <dbReference type="ARBA" id="ARBA00022962"/>
    </source>
</evidence>
<dbReference type="InterPro" id="IPR050472">
    <property type="entry name" value="Anth_synth/Amidotransfase"/>
</dbReference>
<dbReference type="InterPro" id="IPR017926">
    <property type="entry name" value="GATASE"/>
</dbReference>
<dbReference type="UniPathway" id="UPA00070">
    <property type="reaction ID" value="UER00115"/>
</dbReference>
<proteinExistence type="inferred from homology"/>
<comment type="caution">
    <text evidence="11">Lacks conserved residue(s) required for the propagation of feature annotation.</text>
</comment>
<comment type="pathway">
    <text evidence="2 11">Amino-acid biosynthesis; L-arginine biosynthesis; carbamoyl phosphate from bicarbonate: step 1/1.</text>
</comment>
<keyword evidence="14" id="KW-1185">Reference proteome</keyword>
<dbReference type="GO" id="GO:0006526">
    <property type="term" value="P:L-arginine biosynthetic process"/>
    <property type="evidence" value="ECO:0007669"/>
    <property type="project" value="UniProtKB-UniRule"/>
</dbReference>
<dbReference type="InterPro" id="IPR036480">
    <property type="entry name" value="CarbP_synth_ssu_N_sf"/>
</dbReference>
<keyword evidence="11" id="KW-0055">Arginine biosynthesis</keyword>
<comment type="catalytic activity">
    <reaction evidence="10 11">
        <text>L-glutamine + H2O = L-glutamate + NH4(+)</text>
        <dbReference type="Rhea" id="RHEA:15889"/>
        <dbReference type="ChEBI" id="CHEBI:15377"/>
        <dbReference type="ChEBI" id="CHEBI:28938"/>
        <dbReference type="ChEBI" id="CHEBI:29985"/>
        <dbReference type="ChEBI" id="CHEBI:58359"/>
    </reaction>
</comment>
<dbReference type="NCBIfam" id="NF009475">
    <property type="entry name" value="PRK12838.1"/>
    <property type="match status" value="1"/>
</dbReference>
<feature type="region of interest" description="CPSase" evidence="11">
    <location>
        <begin position="1"/>
        <end position="185"/>
    </location>
</feature>
<evidence type="ECO:0000256" key="10">
    <source>
        <dbReference type="ARBA" id="ARBA00049285"/>
    </source>
</evidence>
<feature type="binding site" evidence="11">
    <location>
        <position position="239"/>
    </location>
    <ligand>
        <name>L-glutamine</name>
        <dbReference type="ChEBI" id="CHEBI:58359"/>
    </ligand>
</feature>
<keyword evidence="11" id="KW-0028">Amino-acid biosynthesis</keyword>
<dbReference type="Proteomes" id="UP000198528">
    <property type="component" value="Unassembled WGS sequence"/>
</dbReference>
<dbReference type="PRINTS" id="PR00099">
    <property type="entry name" value="CPSGATASE"/>
</dbReference>
<dbReference type="AlphaFoldDB" id="A0A1G6KGD8"/>
<dbReference type="PANTHER" id="PTHR43418:SF7">
    <property type="entry name" value="CARBAMOYL-PHOSPHATE SYNTHASE SMALL CHAIN"/>
    <property type="match status" value="1"/>
</dbReference>
<feature type="binding site" evidence="11">
    <location>
        <position position="308"/>
    </location>
    <ligand>
        <name>L-glutamine</name>
        <dbReference type="ChEBI" id="CHEBI:58359"/>
    </ligand>
</feature>
<dbReference type="SUPFAM" id="SSF52021">
    <property type="entry name" value="Carbamoyl phosphate synthetase, small subunit N-terminal domain"/>
    <property type="match status" value="1"/>
</dbReference>
<feature type="domain" description="Carbamoyl-phosphate synthase small subunit N-terminal" evidence="12">
    <location>
        <begin position="11"/>
        <end position="141"/>
    </location>
</feature>
<evidence type="ECO:0000256" key="2">
    <source>
        <dbReference type="ARBA" id="ARBA00005077"/>
    </source>
</evidence>
<dbReference type="InterPro" id="IPR035686">
    <property type="entry name" value="CPSase_GATase1"/>
</dbReference>
<comment type="subunit">
    <text evidence="11">Composed of two chains; the small (or glutamine) chain promotes the hydrolysis of glutamine to ammonia, which is used by the large (or ammonia) chain to synthesize carbamoyl phosphate. Tetramer of heterodimers (alpha,beta)4.</text>
</comment>
<dbReference type="PRINTS" id="PR00096">
    <property type="entry name" value="GATASE"/>
</dbReference>
<dbReference type="EC" id="6.3.5.5" evidence="11"/>
<dbReference type="RefSeq" id="WP_143013210.1">
    <property type="nucleotide sequence ID" value="NZ_FMZL01000008.1"/>
</dbReference>
<feature type="binding site" evidence="11">
    <location>
        <position position="267"/>
    </location>
    <ligand>
        <name>L-glutamine</name>
        <dbReference type="ChEBI" id="CHEBI:58359"/>
    </ligand>
</feature>
<dbReference type="NCBIfam" id="TIGR01368">
    <property type="entry name" value="CPSaseIIsmall"/>
    <property type="match status" value="1"/>
</dbReference>
<evidence type="ECO:0000256" key="3">
    <source>
        <dbReference type="ARBA" id="ARBA00007800"/>
    </source>
</evidence>
<dbReference type="CDD" id="cd01744">
    <property type="entry name" value="GATase1_CPSase"/>
    <property type="match status" value="1"/>
</dbReference>
<evidence type="ECO:0000256" key="4">
    <source>
        <dbReference type="ARBA" id="ARBA00022598"/>
    </source>
</evidence>
<dbReference type="HAMAP" id="MF_01209">
    <property type="entry name" value="CPSase_S_chain"/>
    <property type="match status" value="1"/>
</dbReference>
<comment type="pathway">
    <text evidence="1 11">Pyrimidine metabolism; UMP biosynthesis via de novo pathway; (S)-dihydroorotate from bicarbonate: step 1/3.</text>
</comment>
<feature type="binding site" evidence="11">
    <location>
        <position position="241"/>
    </location>
    <ligand>
        <name>L-glutamine</name>
        <dbReference type="ChEBI" id="CHEBI:58359"/>
    </ligand>
</feature>
<dbReference type="GO" id="GO:0005524">
    <property type="term" value="F:ATP binding"/>
    <property type="evidence" value="ECO:0007669"/>
    <property type="project" value="UniProtKB-UniRule"/>
</dbReference>
<feature type="binding site" evidence="11">
    <location>
        <position position="311"/>
    </location>
    <ligand>
        <name>L-glutamine</name>
        <dbReference type="ChEBI" id="CHEBI:58359"/>
    </ligand>
</feature>
<dbReference type="GO" id="GO:0044205">
    <property type="term" value="P:'de novo' UMP biosynthetic process"/>
    <property type="evidence" value="ECO:0007669"/>
    <property type="project" value="UniProtKB-UniRule"/>
</dbReference>
<dbReference type="GO" id="GO:0006207">
    <property type="term" value="P:'de novo' pyrimidine nucleobase biosynthetic process"/>
    <property type="evidence" value="ECO:0007669"/>
    <property type="project" value="InterPro"/>
</dbReference>
<dbReference type="SUPFAM" id="SSF52317">
    <property type="entry name" value="Class I glutamine amidotransferase-like"/>
    <property type="match status" value="1"/>
</dbReference>
<dbReference type="PANTHER" id="PTHR43418">
    <property type="entry name" value="MULTIFUNCTIONAL TRYPTOPHAN BIOSYNTHESIS PROTEIN-RELATED"/>
    <property type="match status" value="1"/>
</dbReference>
<evidence type="ECO:0000256" key="11">
    <source>
        <dbReference type="HAMAP-Rule" id="MF_01209"/>
    </source>
</evidence>
<sequence length="422" mass="44997">MNPLVSRERPAEALLALEDGTVYRGRSAGAGGEAFGEIVFNTSMAGYQEIVSDPSYAGQIVTLTYPQVGNYGVSAAAMQSGGLALSGLVVRDMCREPSNWQIEGSLTDLLRKGGVVAIEGVDTRALTLRIRSAGAMRAAISTEDLDPRSLVARVCKAPGISSHNFVPDVSTAQEYVVPAAGERRFRVVAYDCGEKRGIADGLAAVGCETVVVPWDTPARRVLALGQDGAAPDGVFFSNGPGDPTQVEATAQAARELMGKVPVFGICLGNQLMALAAGATIEKLPFGHHGGNEPVMNLLTGRVEITAQNHNYGLVFESLGSIVPEESGGFAEHERDLRAWSERHVAPVVMNERFGRVRLTHVNLNDGTPEGVQFLDVPAFSVQYHPEACPGPHDSAYLFTSFARLMAGDLDCLDIDVREGRRF</sequence>
<dbReference type="UniPathway" id="UPA00068">
    <property type="reaction ID" value="UER00171"/>
</dbReference>